<dbReference type="NCBIfam" id="NF045971">
    <property type="entry name" value="conju_CD1110"/>
    <property type="match status" value="1"/>
</dbReference>
<dbReference type="Proteomes" id="UP000034320">
    <property type="component" value="Unassembled WGS sequence"/>
</dbReference>
<evidence type="ECO:0000256" key="1">
    <source>
        <dbReference type="SAM" id="MobiDB-lite"/>
    </source>
</evidence>
<feature type="domain" description="TraG P-loop" evidence="2">
    <location>
        <begin position="295"/>
        <end position="600"/>
    </location>
</feature>
<comment type="caution">
    <text evidence="3">The sequence shown here is derived from an EMBL/GenBank/DDBJ whole genome shotgun (WGS) entry which is preliminary data.</text>
</comment>
<evidence type="ECO:0000313" key="4">
    <source>
        <dbReference type="Proteomes" id="UP000034320"/>
    </source>
</evidence>
<dbReference type="Gene3D" id="1.10.8.730">
    <property type="match status" value="1"/>
</dbReference>
<reference evidence="3 4" key="1">
    <citation type="journal article" date="2015" name="Nature">
        <title>rRNA introns, odd ribosomes, and small enigmatic genomes across a large radiation of phyla.</title>
        <authorList>
            <person name="Brown C.T."/>
            <person name="Hug L.A."/>
            <person name="Thomas B.C."/>
            <person name="Sharon I."/>
            <person name="Castelle C.J."/>
            <person name="Singh A."/>
            <person name="Wilkins M.J."/>
            <person name="Williams K.H."/>
            <person name="Banfield J.F."/>
        </authorList>
    </citation>
    <scope>NUCLEOTIDE SEQUENCE [LARGE SCALE GENOMIC DNA]</scope>
</reference>
<dbReference type="Pfam" id="PF19044">
    <property type="entry name" value="P-loop_TraG"/>
    <property type="match status" value="1"/>
</dbReference>
<evidence type="ECO:0000313" key="3">
    <source>
        <dbReference type="EMBL" id="KKS46857.1"/>
    </source>
</evidence>
<sequence length="651" mass="72236">MSLFSKKKAPVSILPKPVAAVQPLQPVQPGVKPNLQTVGQPVQPVISHAVVNNRAANTAKSNQLLEAKQKLTKGLVNIRDIIAPSLVEVDFDNIRVNNTFYRTLFVAGYPRYVASNWLHPLLSFDKSLFISMYIYPAESKVILEDLKRKIAEMEATIQVDMKRGKVIDPSVQVSLDDALALQSQLAKGAERFYQFSLYVSIPADTIEELNRSSKEVESTLGSLLIVPKHATLSQEDGFKSTLPMSLDKLDITRNMDTTSLATTFPFTTASLTANEGILYGINEHDGSLVIFNRFSLENSNSVIFGKSGSGKSFLVKLEVMRTLMFGTDVFVIDPEGEYTDITKTLGGDQLDFSFNSPVKINPFDLSGIVSEGENELGLKILSLHGLMRVIMGELNPTEDALLDKALVSTYKQKGITPDPETQKREPPLMEDLYKVLLGMEEENARRLAERLEKFVKGSLAGIFNQQSNLHLKNALTVFNIKELEAELRPMAIFSILDFIWTKIKREVKKRILVVDEAWYLMKHPDSATFLYSIAKRARKYYLGVTTITQDVEDFLSTDHGKAIITNSSLQVLLKQSTAAIDKLAEVFYLSSGEKHFLLSAGVGEGLFFAGASHAAVQFIASAQEYQLATSKPGEMKQEKPLPANMPQIQSV</sequence>
<dbReference type="PANTHER" id="PTHR30121">
    <property type="entry name" value="UNCHARACTERIZED PROTEIN YJGR-RELATED"/>
    <property type="match status" value="1"/>
</dbReference>
<gene>
    <name evidence="3" type="ORF">UV09_C0012G0026</name>
</gene>
<feature type="region of interest" description="Disordered" evidence="1">
    <location>
        <begin position="630"/>
        <end position="651"/>
    </location>
</feature>
<proteinExistence type="predicted"/>
<dbReference type="SUPFAM" id="SSF52540">
    <property type="entry name" value="P-loop containing nucleoside triphosphate hydrolases"/>
    <property type="match status" value="1"/>
</dbReference>
<evidence type="ECO:0000259" key="2">
    <source>
        <dbReference type="Pfam" id="PF19044"/>
    </source>
</evidence>
<protein>
    <submittedName>
        <fullName evidence="3">Type IV secretory pathway VirB4 component-like protein</fullName>
    </submittedName>
</protein>
<dbReference type="InterPro" id="IPR027417">
    <property type="entry name" value="P-loop_NTPase"/>
</dbReference>
<dbReference type="Gene3D" id="3.40.50.300">
    <property type="entry name" value="P-loop containing nucleotide triphosphate hydrolases"/>
    <property type="match status" value="1"/>
</dbReference>
<dbReference type="InterPro" id="IPR043964">
    <property type="entry name" value="P-loop_TraG"/>
</dbReference>
<dbReference type="AlphaFoldDB" id="A0A0G0ZDP8"/>
<dbReference type="InterPro" id="IPR051162">
    <property type="entry name" value="T4SS_component"/>
</dbReference>
<organism evidence="3 4">
    <name type="scientific">Candidatus Gottesmanbacteria bacterium GW2011_GWA2_42_18</name>
    <dbReference type="NCBI Taxonomy" id="1618442"/>
    <lineage>
        <taxon>Bacteria</taxon>
        <taxon>Candidatus Gottesmaniibacteriota</taxon>
    </lineage>
</organism>
<dbReference type="CDD" id="cd01127">
    <property type="entry name" value="TrwB_TraG_TraD_VirD4"/>
    <property type="match status" value="1"/>
</dbReference>
<dbReference type="PANTHER" id="PTHR30121:SF6">
    <property type="entry name" value="SLR6007 PROTEIN"/>
    <property type="match status" value="1"/>
</dbReference>
<dbReference type="EMBL" id="LCDD01000012">
    <property type="protein sequence ID" value="KKS46857.1"/>
    <property type="molecule type" value="Genomic_DNA"/>
</dbReference>
<name>A0A0G0ZDP8_9BACT</name>
<accession>A0A0G0ZDP8</accession>